<evidence type="ECO:0000256" key="2">
    <source>
        <dbReference type="ARBA" id="ARBA00029447"/>
    </source>
</evidence>
<dbReference type="PANTHER" id="PTHR32089">
    <property type="entry name" value="METHYL-ACCEPTING CHEMOTAXIS PROTEIN MCPB"/>
    <property type="match status" value="1"/>
</dbReference>
<dbReference type="InterPro" id="IPR004089">
    <property type="entry name" value="MCPsignal_dom"/>
</dbReference>
<feature type="transmembrane region" description="Helical" evidence="5">
    <location>
        <begin position="305"/>
        <end position="331"/>
    </location>
</feature>
<keyword evidence="5" id="KW-0472">Membrane</keyword>
<evidence type="ECO:0000259" key="7">
    <source>
        <dbReference type="PROSITE" id="PS50885"/>
    </source>
</evidence>
<feature type="domain" description="Methyl-accepting transducer" evidence="6">
    <location>
        <begin position="467"/>
        <end position="715"/>
    </location>
</feature>
<dbReference type="AlphaFoldDB" id="A0A550J7R1"/>
<keyword evidence="9" id="KW-1185">Reference proteome</keyword>
<dbReference type="Gene3D" id="1.20.120.30">
    <property type="entry name" value="Aspartate receptor, ligand-binding domain"/>
    <property type="match status" value="1"/>
</dbReference>
<evidence type="ECO:0000256" key="3">
    <source>
        <dbReference type="PROSITE-ProRule" id="PRU00284"/>
    </source>
</evidence>
<dbReference type="Pfam" id="PF12729">
    <property type="entry name" value="4HB_MCP_1"/>
    <property type="match status" value="1"/>
</dbReference>
<dbReference type="EMBL" id="VJVV01000011">
    <property type="protein sequence ID" value="TRO79277.1"/>
    <property type="molecule type" value="Genomic_DNA"/>
</dbReference>
<dbReference type="RefSeq" id="WP_092053708.1">
    <property type="nucleotide sequence ID" value="NZ_FOJJ01000003.1"/>
</dbReference>
<dbReference type="InterPro" id="IPR003660">
    <property type="entry name" value="HAMP_dom"/>
</dbReference>
<dbReference type="PANTHER" id="PTHR32089:SF112">
    <property type="entry name" value="LYSOZYME-LIKE PROTEIN-RELATED"/>
    <property type="match status" value="1"/>
</dbReference>
<keyword evidence="5" id="KW-1133">Transmembrane helix</keyword>
<feature type="domain" description="HAMP" evidence="7">
    <location>
        <begin position="333"/>
        <end position="385"/>
    </location>
</feature>
<dbReference type="Proteomes" id="UP000317155">
    <property type="component" value="Unassembled WGS sequence"/>
</dbReference>
<dbReference type="SUPFAM" id="SSF58104">
    <property type="entry name" value="Methyl-accepting chemotaxis protein (MCP) signaling domain"/>
    <property type="match status" value="3"/>
</dbReference>
<dbReference type="Pfam" id="PF00015">
    <property type="entry name" value="MCPsignal"/>
    <property type="match status" value="1"/>
</dbReference>
<evidence type="ECO:0000256" key="1">
    <source>
        <dbReference type="ARBA" id="ARBA00023224"/>
    </source>
</evidence>
<keyword evidence="1 3" id="KW-0807">Transducer</keyword>
<dbReference type="Pfam" id="PF00672">
    <property type="entry name" value="HAMP"/>
    <property type="match status" value="1"/>
</dbReference>
<sequence length="837" mass="91771">MKIFGKLMLAFGGIALICTLVGATGLLSLQKINRQLSDIAEVHLPAIDSLRTIMEAQNAIRSVERTILLPTLGLEARLTELGNLEKNWDLAKQGMERFETIPKSPEIAALWQEARESWERWALQHTRLVNLVVLVKDDQVQRLESEFNNHWHDYDLWKIELERSVYRGLPFTGELDPEKTGLGQWLHAASPKTPEFAEALPDLTESHHQIHQKAARIIDALRAGNIATARNLFEKEFIPQDDEIREILDYLRIILQSNIALIDSAADIGFGKDQVAFQETSAALEALANHYRTQSEEAQRSADGIVLAGSITVLLALLFGGLFALVCGYLIARSVARPLREASQMLLDMEQGCMSRQLQMQRRDEIGLMAQAMNSMIRSMQRFLGVIQKTVSGVKTNAADLQKVSAIISQGTSRQNREGSLALAAVEEMEQIAVDLSHKVESLTGSLNSSSSSAHEMASSICDGSEMANRLSQEVESITTALQQMKSSMGEIAQVLKDFSGSSQQFAVVANELALSGESVGLLAVESTTLADSVSALATNKGGPALKRMMEISRSNRETVSAYGQRVTRLGEKSKNIGQVLEVIRNMSEQTNLLALNAAIIAAQAGENGRGFAVVAEEIRDLSENTKASIEQIEDLIEAVQSEVKSTIDSITKIHAGADSSIDAAREADAILKQVIDCSSQSLEKARQIAEAANIQVERNRNMHQEADRQAKQIKKIEHTVDEQNRGAEAVIQAAEEVRGISLQLRNSTREQAKSSAVISRALSETHEFSEGIRLAAETMEKSAGQVVVSLASISDVAAENLGSAQSLEKVMVRLHDLTEEIVPEVARYRLPEKMDN</sequence>
<keyword evidence="5" id="KW-0812">Transmembrane</keyword>
<comment type="similarity">
    <text evidence="2">Belongs to the methyl-accepting chemotaxis (MCP) protein family.</text>
</comment>
<dbReference type="Gene3D" id="6.10.340.10">
    <property type="match status" value="1"/>
</dbReference>
<accession>A0A550J7R1</accession>
<dbReference type="InterPro" id="IPR024478">
    <property type="entry name" value="HlyB_4HB_MCP"/>
</dbReference>
<feature type="coiled-coil region" evidence="4">
    <location>
        <begin position="616"/>
        <end position="650"/>
    </location>
</feature>
<dbReference type="CDD" id="cd06225">
    <property type="entry name" value="HAMP"/>
    <property type="match status" value="1"/>
</dbReference>
<organism evidence="8 9">
    <name type="scientific">Trichloromonas acetexigens</name>
    <dbReference type="NCBI Taxonomy" id="38815"/>
    <lineage>
        <taxon>Bacteria</taxon>
        <taxon>Pseudomonadati</taxon>
        <taxon>Thermodesulfobacteriota</taxon>
        <taxon>Desulfuromonadia</taxon>
        <taxon>Desulfuromonadales</taxon>
        <taxon>Trichloromonadaceae</taxon>
        <taxon>Trichloromonas</taxon>
    </lineage>
</organism>
<dbReference type="PROSITE" id="PS50111">
    <property type="entry name" value="CHEMOTAXIS_TRANSDUC_2"/>
    <property type="match status" value="1"/>
</dbReference>
<protein>
    <submittedName>
        <fullName evidence="8">HAMP domain-containing protein</fullName>
    </submittedName>
</protein>
<evidence type="ECO:0000256" key="5">
    <source>
        <dbReference type="SAM" id="Phobius"/>
    </source>
</evidence>
<dbReference type="Gene3D" id="1.10.287.950">
    <property type="entry name" value="Methyl-accepting chemotaxis protein"/>
    <property type="match status" value="1"/>
</dbReference>
<reference evidence="8 9" key="1">
    <citation type="submission" date="2019-07" db="EMBL/GenBank/DDBJ databases">
        <title>Insights of Desulfuromonas acetexigens electromicrobiology.</title>
        <authorList>
            <person name="Katuri K."/>
            <person name="Sapireddy V."/>
            <person name="Shaw D.R."/>
            <person name="Saikaly P."/>
        </authorList>
    </citation>
    <scope>NUCLEOTIDE SEQUENCE [LARGE SCALE GENOMIC DNA]</scope>
    <source>
        <strain evidence="8 9">2873</strain>
    </source>
</reference>
<gene>
    <name evidence="8" type="ORF">FL622_13480</name>
</gene>
<dbReference type="SMART" id="SM00304">
    <property type="entry name" value="HAMP"/>
    <property type="match status" value="1"/>
</dbReference>
<dbReference type="PROSITE" id="PS50885">
    <property type="entry name" value="HAMP"/>
    <property type="match status" value="1"/>
</dbReference>
<evidence type="ECO:0000256" key="4">
    <source>
        <dbReference type="SAM" id="Coils"/>
    </source>
</evidence>
<dbReference type="GO" id="GO:0016020">
    <property type="term" value="C:membrane"/>
    <property type="evidence" value="ECO:0007669"/>
    <property type="project" value="InterPro"/>
</dbReference>
<evidence type="ECO:0000313" key="9">
    <source>
        <dbReference type="Proteomes" id="UP000317155"/>
    </source>
</evidence>
<dbReference type="GO" id="GO:0007165">
    <property type="term" value="P:signal transduction"/>
    <property type="evidence" value="ECO:0007669"/>
    <property type="project" value="UniProtKB-KW"/>
</dbReference>
<name>A0A550J7R1_9BACT</name>
<dbReference type="OrthoDB" id="9816383at2"/>
<dbReference type="SMART" id="SM00283">
    <property type="entry name" value="MA"/>
    <property type="match status" value="1"/>
</dbReference>
<proteinExistence type="inferred from homology"/>
<evidence type="ECO:0000313" key="8">
    <source>
        <dbReference type="EMBL" id="TRO79277.1"/>
    </source>
</evidence>
<evidence type="ECO:0000259" key="6">
    <source>
        <dbReference type="PROSITE" id="PS50111"/>
    </source>
</evidence>
<comment type="caution">
    <text evidence="8">The sequence shown here is derived from an EMBL/GenBank/DDBJ whole genome shotgun (WGS) entry which is preliminary data.</text>
</comment>
<keyword evidence="4" id="KW-0175">Coiled coil</keyword>